<dbReference type="InterPro" id="IPR036465">
    <property type="entry name" value="vWFA_dom_sf"/>
</dbReference>
<evidence type="ECO:0000313" key="7">
    <source>
        <dbReference type="EMBL" id="MET3730735.1"/>
    </source>
</evidence>
<feature type="transmembrane region" description="Helical" evidence="5">
    <location>
        <begin position="6"/>
        <end position="26"/>
    </location>
</feature>
<comment type="caution">
    <text evidence="7">The sequence shown here is derived from an EMBL/GenBank/DDBJ whole genome shotgun (WGS) entry which is preliminary data.</text>
</comment>
<dbReference type="EMBL" id="JBEPMO010000001">
    <property type="protein sequence ID" value="MET3730735.1"/>
    <property type="molecule type" value="Genomic_DNA"/>
</dbReference>
<keyword evidence="3 5" id="KW-1133">Transmembrane helix</keyword>
<evidence type="ECO:0000259" key="6">
    <source>
        <dbReference type="PROSITE" id="PS50234"/>
    </source>
</evidence>
<proteinExistence type="predicted"/>
<organism evidence="7 8">
    <name type="scientific">Moheibacter stercoris</name>
    <dbReference type="NCBI Taxonomy" id="1628251"/>
    <lineage>
        <taxon>Bacteria</taxon>
        <taxon>Pseudomonadati</taxon>
        <taxon>Bacteroidota</taxon>
        <taxon>Flavobacteriia</taxon>
        <taxon>Flavobacteriales</taxon>
        <taxon>Weeksellaceae</taxon>
        <taxon>Moheibacter</taxon>
    </lineage>
</organism>
<keyword evidence="2 5" id="KW-0812">Transmembrane</keyword>
<sequence length="336" mass="37287">MDWAQPENSIWLLAIPVFIGLSIYVYRWRERVKLSFADSKLIQKIFPSNDQSRYWIKVGLIAAGLFFAIIALMDPLYGEEEIKVQREGVDIIYALDLSNSMNTADVAPSRIERAKKIISESVNRLGGDRVGLIVFAADAYSISPLTNDYSAIQSYIASASPDLISQQGTSFSNVLQKAVEMFGNTPSTGKLLVILSDGEDNENSVSKAEKLAKDNRIHIVSLGIGTTAGGPIPMHIGGFQEYKLDKYGETVISKLEESSLKSLAKSANGTYILANQTEETLKQLHTYLNSLEKNVQDTAMSRDKKHVFQWILAISLLLIFIDTLTTEHKVFNNKKG</sequence>
<evidence type="ECO:0000313" key="8">
    <source>
        <dbReference type="Proteomes" id="UP001549146"/>
    </source>
</evidence>
<evidence type="ECO:0000256" key="3">
    <source>
        <dbReference type="ARBA" id="ARBA00022989"/>
    </source>
</evidence>
<dbReference type="SUPFAM" id="SSF53300">
    <property type="entry name" value="vWA-like"/>
    <property type="match status" value="1"/>
</dbReference>
<dbReference type="RefSeq" id="WP_354506108.1">
    <property type="nucleotide sequence ID" value="NZ_JBEPMO010000001.1"/>
</dbReference>
<evidence type="ECO:0000256" key="2">
    <source>
        <dbReference type="ARBA" id="ARBA00022692"/>
    </source>
</evidence>
<name>A0ABV2LQ86_9FLAO</name>
<reference evidence="7 8" key="1">
    <citation type="submission" date="2024-06" db="EMBL/GenBank/DDBJ databases">
        <title>Genomic Encyclopedia of Type Strains, Phase IV (KMG-IV): sequencing the most valuable type-strain genomes for metagenomic binning, comparative biology and taxonomic classification.</title>
        <authorList>
            <person name="Goeker M."/>
        </authorList>
    </citation>
    <scope>NUCLEOTIDE SEQUENCE [LARGE SCALE GENOMIC DNA]</scope>
    <source>
        <strain evidence="7 8">DSM 29388</strain>
    </source>
</reference>
<gene>
    <name evidence="7" type="ORF">ABID46_000287</name>
</gene>
<accession>A0ABV2LQ86</accession>
<keyword evidence="4 5" id="KW-0472">Membrane</keyword>
<dbReference type="SMART" id="SM00327">
    <property type="entry name" value="VWA"/>
    <property type="match status" value="1"/>
</dbReference>
<dbReference type="InterPro" id="IPR050768">
    <property type="entry name" value="UPF0353/GerABKA_families"/>
</dbReference>
<dbReference type="Gene3D" id="3.40.50.410">
    <property type="entry name" value="von Willebrand factor, type A domain"/>
    <property type="match status" value="1"/>
</dbReference>
<dbReference type="PANTHER" id="PTHR22550:SF5">
    <property type="entry name" value="LEUCINE ZIPPER PROTEIN 4"/>
    <property type="match status" value="1"/>
</dbReference>
<evidence type="ECO:0000256" key="5">
    <source>
        <dbReference type="SAM" id="Phobius"/>
    </source>
</evidence>
<feature type="domain" description="VWFA" evidence="6">
    <location>
        <begin position="90"/>
        <end position="291"/>
    </location>
</feature>
<dbReference type="Proteomes" id="UP001549146">
    <property type="component" value="Unassembled WGS sequence"/>
</dbReference>
<dbReference type="InterPro" id="IPR002035">
    <property type="entry name" value="VWF_A"/>
</dbReference>
<feature type="transmembrane region" description="Helical" evidence="5">
    <location>
        <begin position="54"/>
        <end position="73"/>
    </location>
</feature>
<dbReference type="Pfam" id="PF13519">
    <property type="entry name" value="VWA_2"/>
    <property type="match status" value="1"/>
</dbReference>
<keyword evidence="1" id="KW-1003">Cell membrane</keyword>
<evidence type="ECO:0000256" key="4">
    <source>
        <dbReference type="ARBA" id="ARBA00023136"/>
    </source>
</evidence>
<dbReference type="PROSITE" id="PS50234">
    <property type="entry name" value="VWFA"/>
    <property type="match status" value="1"/>
</dbReference>
<evidence type="ECO:0000256" key="1">
    <source>
        <dbReference type="ARBA" id="ARBA00022475"/>
    </source>
</evidence>
<protein>
    <submittedName>
        <fullName evidence="7">Ca-activated chloride channel family protein</fullName>
    </submittedName>
</protein>
<dbReference type="PANTHER" id="PTHR22550">
    <property type="entry name" value="SPORE GERMINATION PROTEIN"/>
    <property type="match status" value="1"/>
</dbReference>
<keyword evidence="8" id="KW-1185">Reference proteome</keyword>